<protein>
    <submittedName>
        <fullName evidence="6">General (Type II) secretion pathway (GSP) D protein</fullName>
    </submittedName>
</protein>
<feature type="domain" description="Type II/III secretion system secretin-like" evidence="5">
    <location>
        <begin position="158"/>
        <end position="316"/>
    </location>
</feature>
<dbReference type="InterPro" id="IPR001775">
    <property type="entry name" value="GspD/PilQ"/>
</dbReference>
<dbReference type="AlphaFoldDB" id="B8KWZ1"/>
<dbReference type="PANTHER" id="PTHR30332:SF25">
    <property type="entry name" value="SECRETIN XPSD"/>
    <property type="match status" value="1"/>
</dbReference>
<dbReference type="InterPro" id="IPR038591">
    <property type="entry name" value="NolW-like_sf"/>
</dbReference>
<dbReference type="InterPro" id="IPR050810">
    <property type="entry name" value="Bact_Secretion_Sys_Channel"/>
</dbReference>
<evidence type="ECO:0000256" key="2">
    <source>
        <dbReference type="ARBA" id="ARBA00023136"/>
    </source>
</evidence>
<dbReference type="EMBL" id="DS999411">
    <property type="protein sequence ID" value="EED34857.1"/>
    <property type="molecule type" value="Genomic_DNA"/>
</dbReference>
<dbReference type="eggNOG" id="COG1450">
    <property type="taxonomic scope" value="Bacteria"/>
</dbReference>
<evidence type="ECO:0000256" key="1">
    <source>
        <dbReference type="ARBA" id="ARBA00004370"/>
    </source>
</evidence>
<evidence type="ECO:0000313" key="7">
    <source>
        <dbReference type="Proteomes" id="UP000004699"/>
    </source>
</evidence>
<gene>
    <name evidence="6" type="primary">gspD_2</name>
    <name evidence="6" type="ORF">NOR51B_797</name>
</gene>
<dbReference type="GO" id="GO:0009306">
    <property type="term" value="P:protein secretion"/>
    <property type="evidence" value="ECO:0007669"/>
    <property type="project" value="InterPro"/>
</dbReference>
<dbReference type="Pfam" id="PF00263">
    <property type="entry name" value="Secretin"/>
    <property type="match status" value="1"/>
</dbReference>
<dbReference type="Proteomes" id="UP000004699">
    <property type="component" value="Unassembled WGS sequence"/>
</dbReference>
<sequence length="346" mass="36684">MNRESVGAGGGGMAAGGNRNGNQNSTTSSLLSMEDEAGAMGAAEVRVVADEENNSLMIYSTGLQYKLIRAALEKLDTPPTQVMIEASIIEVTLTDELSYGLEWTFNGQLGGSEYNGVGTLSDGNFNLGSPDSPLGQLARGFSYSVTGGSGDIVAVLQALSTQSLINVISSPSVMVLDNNTAYIHVGDQVPIRSGSTVSNGGNVTENITYRDTGVKLSVRPSVNAGGLVTLDVEQSVTDVGPIDVTGNRRFLEREIMSRVAVRSGESVVLGGLIRENATNSEEGVPWLHKVPLIGALFGTTDKSDTRTELVVMITPRALYNDAQLREVSESMKAQVRNFDLFDIEVK</sequence>
<comment type="subcellular location">
    <subcellularLocation>
        <location evidence="1">Membrane</location>
    </subcellularLocation>
</comment>
<dbReference type="HOGENOM" id="CLU_060230_0_0_6"/>
<accession>B8KWZ1</accession>
<evidence type="ECO:0000259" key="5">
    <source>
        <dbReference type="Pfam" id="PF00263"/>
    </source>
</evidence>
<dbReference type="InterPro" id="IPR004846">
    <property type="entry name" value="T2SS/T3SS_dom"/>
</dbReference>
<dbReference type="PRINTS" id="PR00811">
    <property type="entry name" value="BCTERIALGSPD"/>
</dbReference>
<feature type="region of interest" description="Disordered" evidence="4">
    <location>
        <begin position="1"/>
        <end position="28"/>
    </location>
</feature>
<keyword evidence="2" id="KW-0472">Membrane</keyword>
<organism evidence="6 7">
    <name type="scientific">Luminiphilus syltensis NOR5-1B</name>
    <dbReference type="NCBI Taxonomy" id="565045"/>
    <lineage>
        <taxon>Bacteria</taxon>
        <taxon>Pseudomonadati</taxon>
        <taxon>Pseudomonadota</taxon>
        <taxon>Gammaproteobacteria</taxon>
        <taxon>Cellvibrionales</taxon>
        <taxon>Halieaceae</taxon>
        <taxon>Luminiphilus</taxon>
    </lineage>
</organism>
<dbReference type="Gene3D" id="3.30.1370.120">
    <property type="match status" value="1"/>
</dbReference>
<evidence type="ECO:0000256" key="3">
    <source>
        <dbReference type="RuleBase" id="RU004003"/>
    </source>
</evidence>
<name>B8KWZ1_9GAMM</name>
<evidence type="ECO:0000256" key="4">
    <source>
        <dbReference type="SAM" id="MobiDB-lite"/>
    </source>
</evidence>
<keyword evidence="7" id="KW-1185">Reference proteome</keyword>
<dbReference type="PANTHER" id="PTHR30332">
    <property type="entry name" value="PROBABLE GENERAL SECRETION PATHWAY PROTEIN D"/>
    <property type="match status" value="1"/>
</dbReference>
<feature type="compositionally biased region" description="Gly residues" evidence="4">
    <location>
        <begin position="7"/>
        <end position="19"/>
    </location>
</feature>
<reference evidence="7" key="1">
    <citation type="journal article" date="2013" name="BMC Microbiol.">
        <title>Taxonomy and evolution of bacteriochlorophyll a-containing members of the OM60/NOR5 clade of marine gammaproteobacteria: description of Luminiphilus syltensis gen. nov., sp. nov., reclassification of Haliea rubra as Pseudohaliea rubra gen. nov., comb. nov., and emendation of Chromatocurvus halotolerans.</title>
        <authorList>
            <person name="Spring S."/>
            <person name="Riedel T."/>
            <person name="Sproer C."/>
            <person name="Yan S."/>
            <person name="Harder J."/>
            <person name="Fuchs B.M."/>
        </authorList>
    </citation>
    <scope>NUCLEOTIDE SEQUENCE [LARGE SCALE GENOMIC DNA]</scope>
    <source>
        <strain evidence="7">NOR51-B</strain>
    </source>
</reference>
<evidence type="ECO:0000313" key="6">
    <source>
        <dbReference type="EMBL" id="EED34857.1"/>
    </source>
</evidence>
<dbReference type="GO" id="GO:0015627">
    <property type="term" value="C:type II protein secretion system complex"/>
    <property type="evidence" value="ECO:0007669"/>
    <property type="project" value="TreeGrafter"/>
</dbReference>
<dbReference type="GO" id="GO:0016020">
    <property type="term" value="C:membrane"/>
    <property type="evidence" value="ECO:0007669"/>
    <property type="project" value="UniProtKB-SubCell"/>
</dbReference>
<comment type="similarity">
    <text evidence="3">Belongs to the bacterial secretin family.</text>
</comment>
<dbReference type="STRING" id="565045.NOR51B_797"/>
<proteinExistence type="inferred from homology"/>